<dbReference type="InterPro" id="IPR051917">
    <property type="entry name" value="Transposase-Integrase"/>
</dbReference>
<proteinExistence type="predicted"/>
<reference evidence="1 2" key="1">
    <citation type="submission" date="2023-07" db="EMBL/GenBank/DDBJ databases">
        <title>Sorghum-associated microbial communities from plants grown in Nebraska, USA.</title>
        <authorList>
            <person name="Schachtman D."/>
        </authorList>
    </citation>
    <scope>NUCLEOTIDE SEQUENCE [LARGE SCALE GENOMIC DNA]</scope>
    <source>
        <strain evidence="1 2">4256</strain>
    </source>
</reference>
<dbReference type="SUPFAM" id="SSF53098">
    <property type="entry name" value="Ribonuclease H-like"/>
    <property type="match status" value="1"/>
</dbReference>
<comment type="caution">
    <text evidence="1">The sequence shown here is derived from an EMBL/GenBank/DDBJ whole genome shotgun (WGS) entry which is preliminary data.</text>
</comment>
<sequence>MTSYFCIPSAPWQKGSVENSNDRIRRFLPLDTDIALVSDNELQKMVERLNNTPCKCLDYRTPQEVLGVQIAILWEGQIWSTRVGVHPNPG</sequence>
<dbReference type="InterPro" id="IPR036397">
    <property type="entry name" value="RNaseH_sf"/>
</dbReference>
<evidence type="ECO:0000313" key="2">
    <source>
        <dbReference type="Proteomes" id="UP001267638"/>
    </source>
</evidence>
<dbReference type="PANTHER" id="PTHR10948:SF23">
    <property type="entry name" value="TRANSPOSASE INSI FOR INSERTION SEQUENCE ELEMENT IS30A-RELATED"/>
    <property type="match status" value="1"/>
</dbReference>
<keyword evidence="2" id="KW-1185">Reference proteome</keyword>
<evidence type="ECO:0000313" key="1">
    <source>
        <dbReference type="EMBL" id="MDR7155742.1"/>
    </source>
</evidence>
<dbReference type="RefSeq" id="WP_310225324.1">
    <property type="nucleotide sequence ID" value="NZ_JAVDWV010000011.1"/>
</dbReference>
<organism evidence="1 2">
    <name type="scientific">Sphingobium xenophagum</name>
    <dbReference type="NCBI Taxonomy" id="121428"/>
    <lineage>
        <taxon>Bacteria</taxon>
        <taxon>Pseudomonadati</taxon>
        <taxon>Pseudomonadota</taxon>
        <taxon>Alphaproteobacteria</taxon>
        <taxon>Sphingomonadales</taxon>
        <taxon>Sphingomonadaceae</taxon>
        <taxon>Sphingobium</taxon>
    </lineage>
</organism>
<dbReference type="Proteomes" id="UP001267638">
    <property type="component" value="Unassembled WGS sequence"/>
</dbReference>
<dbReference type="InterPro" id="IPR012337">
    <property type="entry name" value="RNaseH-like_sf"/>
</dbReference>
<gene>
    <name evidence="1" type="ORF">J2W40_002578</name>
</gene>
<protein>
    <submittedName>
        <fullName evidence="1">IS30 family transposase</fullName>
    </submittedName>
</protein>
<name>A0ABU1X2D7_SPHXE</name>
<dbReference type="Gene3D" id="3.30.420.10">
    <property type="entry name" value="Ribonuclease H-like superfamily/Ribonuclease H"/>
    <property type="match status" value="1"/>
</dbReference>
<accession>A0ABU1X2D7</accession>
<dbReference type="PANTHER" id="PTHR10948">
    <property type="entry name" value="TRANSPOSASE"/>
    <property type="match status" value="1"/>
</dbReference>
<dbReference type="EMBL" id="JAVDWV010000011">
    <property type="protein sequence ID" value="MDR7155742.1"/>
    <property type="molecule type" value="Genomic_DNA"/>
</dbReference>